<dbReference type="GO" id="GO:0015833">
    <property type="term" value="P:peptide transport"/>
    <property type="evidence" value="ECO:0007669"/>
    <property type="project" value="TreeGrafter"/>
</dbReference>
<dbReference type="PANTHER" id="PTHR30290">
    <property type="entry name" value="PERIPLASMIC BINDING COMPONENT OF ABC TRANSPORTER"/>
    <property type="match status" value="1"/>
</dbReference>
<dbReference type="EMBL" id="AGWL01000008">
    <property type="protein sequence ID" value="EKU94471.1"/>
    <property type="molecule type" value="Genomic_DNA"/>
</dbReference>
<dbReference type="PIRSF" id="PIRSF002741">
    <property type="entry name" value="MppA"/>
    <property type="match status" value="1"/>
</dbReference>
<evidence type="ECO:0000256" key="2">
    <source>
        <dbReference type="ARBA" id="ARBA00022448"/>
    </source>
</evidence>
<keyword evidence="7" id="KW-1185">Reference proteome</keyword>
<feature type="domain" description="Solute-binding protein family 5" evidence="5">
    <location>
        <begin position="94"/>
        <end position="416"/>
    </location>
</feature>
<evidence type="ECO:0000313" key="6">
    <source>
        <dbReference type="EMBL" id="EKU94471.1"/>
    </source>
</evidence>
<dbReference type="Gene3D" id="3.10.105.10">
    <property type="entry name" value="Dipeptide-binding Protein, Domain 3"/>
    <property type="match status" value="1"/>
</dbReference>
<dbReference type="InterPro" id="IPR030678">
    <property type="entry name" value="Peptide/Ni-bd"/>
</dbReference>
<dbReference type="Pfam" id="PF00496">
    <property type="entry name" value="SBP_bac_5"/>
    <property type="match status" value="1"/>
</dbReference>
<feature type="signal peptide" evidence="4">
    <location>
        <begin position="1"/>
        <end position="19"/>
    </location>
</feature>
<proteinExistence type="inferred from homology"/>
<dbReference type="GO" id="GO:1904680">
    <property type="term" value="F:peptide transmembrane transporter activity"/>
    <property type="evidence" value="ECO:0007669"/>
    <property type="project" value="TreeGrafter"/>
</dbReference>
<dbReference type="InterPro" id="IPR000914">
    <property type="entry name" value="SBP_5_dom"/>
</dbReference>
<protein>
    <recommendedName>
        <fullName evidence="5">Solute-binding protein family 5 domain-containing protein</fullName>
    </recommendedName>
</protein>
<evidence type="ECO:0000256" key="4">
    <source>
        <dbReference type="SAM" id="SignalP"/>
    </source>
</evidence>
<dbReference type="Gene3D" id="3.40.190.10">
    <property type="entry name" value="Periplasmic binding protein-like II"/>
    <property type="match status" value="1"/>
</dbReference>
<keyword evidence="2" id="KW-0813">Transport</keyword>
<dbReference type="PANTHER" id="PTHR30290:SF9">
    <property type="entry name" value="OLIGOPEPTIDE-BINDING PROTEIN APPA"/>
    <property type="match status" value="1"/>
</dbReference>
<accession>K9EF37</accession>
<dbReference type="InterPro" id="IPR039424">
    <property type="entry name" value="SBP_5"/>
</dbReference>
<evidence type="ECO:0000256" key="1">
    <source>
        <dbReference type="ARBA" id="ARBA00005695"/>
    </source>
</evidence>
<gene>
    <name evidence="6" type="ORF">HMPREF9233_01418</name>
</gene>
<dbReference type="AlphaFoldDB" id="K9EF37"/>
<keyword evidence="3 4" id="KW-0732">Signal</keyword>
<feature type="chain" id="PRO_5038651544" description="Solute-binding protein family 5 domain-containing protein" evidence="4">
    <location>
        <begin position="20"/>
        <end position="513"/>
    </location>
</feature>
<dbReference type="STRING" id="202789.GCA_001457435_00692"/>
<dbReference type="HOGENOM" id="CLU_017028_7_4_11"/>
<dbReference type="SUPFAM" id="SSF53850">
    <property type="entry name" value="Periplasmic binding protein-like II"/>
    <property type="match status" value="1"/>
</dbReference>
<comment type="caution">
    <text evidence="6">The sequence shown here is derived from an EMBL/GenBank/DDBJ whole genome shotgun (WGS) entry which is preliminary data.</text>
</comment>
<evidence type="ECO:0000259" key="5">
    <source>
        <dbReference type="Pfam" id="PF00496"/>
    </source>
</evidence>
<dbReference type="eggNOG" id="COG0747">
    <property type="taxonomic scope" value="Bacteria"/>
</dbReference>
<sequence>MTKKFGRALAALGASLALALTSCSGTANKPAAETTGASESAAAQAESSPIRMGAMFAPTDTFDPNVATTPGSMLLLFYLYDSLAYVTEDGAQLSLAKSIEPNADATEWTITLRDNLAFFDGTAVTGQDVIDSLKHLSESQNFAAMYGVVDYGASTATENTATLKLKAPKSDFLESSLGMMSPIAPKGKFDGVGAGTYKVTEGDSSTGYTMAANEKYWSGKPAIPTVTLVPVADSEAQAKALQSGEIDYAWGLDMASMRTLSANKDIVIPEPSLESATVKELVLNTRVAPFNDPEVRQAAKLTLDRDKMVKTLIGEEAGEVGNDMSGKGYVTYPEDLAQTTADKDKAREIFARKGVTSFNIIASDIVPGQTAAAELMVQEFAEVGVTVTVETLDAQTFFAQMEKVYQAPAFTFYWINRLPISNLQSQVSAESPYNVSGYSSPEISAALQTAMTSTDAKIQEENVQKVLKDQHDNGGDLIWGYQKQLSASRAGLNGVVTTQSVPLLANATFTPAK</sequence>
<evidence type="ECO:0000256" key="3">
    <source>
        <dbReference type="ARBA" id="ARBA00022729"/>
    </source>
</evidence>
<organism evidence="6 7">
    <name type="scientific">Actinobaculum massiliense ACS-171-V-Col2</name>
    <dbReference type="NCBI Taxonomy" id="883066"/>
    <lineage>
        <taxon>Bacteria</taxon>
        <taxon>Bacillati</taxon>
        <taxon>Actinomycetota</taxon>
        <taxon>Actinomycetes</taxon>
        <taxon>Actinomycetales</taxon>
        <taxon>Actinomycetaceae</taxon>
        <taxon>Actinobaculum</taxon>
    </lineage>
</organism>
<name>K9EF37_9ACTO</name>
<dbReference type="GO" id="GO:0043190">
    <property type="term" value="C:ATP-binding cassette (ABC) transporter complex"/>
    <property type="evidence" value="ECO:0007669"/>
    <property type="project" value="InterPro"/>
</dbReference>
<comment type="similarity">
    <text evidence="1">Belongs to the bacterial solute-binding protein 5 family.</text>
</comment>
<dbReference type="GO" id="GO:0042597">
    <property type="term" value="C:periplasmic space"/>
    <property type="evidence" value="ECO:0007669"/>
    <property type="project" value="UniProtKB-ARBA"/>
</dbReference>
<evidence type="ECO:0000313" key="7">
    <source>
        <dbReference type="Proteomes" id="UP000009888"/>
    </source>
</evidence>
<dbReference type="RefSeq" id="WP_007001623.1">
    <property type="nucleotide sequence ID" value="NZ_JH992956.1"/>
</dbReference>
<dbReference type="PATRIC" id="fig|883066.3.peg.1482"/>
<dbReference type="Proteomes" id="UP000009888">
    <property type="component" value="Unassembled WGS sequence"/>
</dbReference>
<dbReference type="PROSITE" id="PS51257">
    <property type="entry name" value="PROKAR_LIPOPROTEIN"/>
    <property type="match status" value="1"/>
</dbReference>
<reference evidence="6 7" key="1">
    <citation type="submission" date="2012-09" db="EMBL/GenBank/DDBJ databases">
        <title>The Genome Sequence of Actinobaculum massiliae ACS-171-V-COL2.</title>
        <authorList>
            <consortium name="The Broad Institute Genome Sequencing Platform"/>
            <person name="Earl A."/>
            <person name="Ward D."/>
            <person name="Feldgarden M."/>
            <person name="Gevers D."/>
            <person name="Saerens B."/>
            <person name="Vaneechoutte M."/>
            <person name="Walker B."/>
            <person name="Young S.K."/>
            <person name="Zeng Q."/>
            <person name="Gargeya S."/>
            <person name="Fitzgerald M."/>
            <person name="Haas B."/>
            <person name="Abouelleil A."/>
            <person name="Alvarado L."/>
            <person name="Arachchi H.M."/>
            <person name="Berlin A."/>
            <person name="Chapman S.B."/>
            <person name="Goldberg J."/>
            <person name="Griggs A."/>
            <person name="Gujja S."/>
            <person name="Hansen M."/>
            <person name="Howarth C."/>
            <person name="Imamovic A."/>
            <person name="Larimer J."/>
            <person name="McCowen C."/>
            <person name="Montmayeur A."/>
            <person name="Murphy C."/>
            <person name="Neiman D."/>
            <person name="Pearson M."/>
            <person name="Priest M."/>
            <person name="Roberts A."/>
            <person name="Saif S."/>
            <person name="Shea T."/>
            <person name="Sisk P."/>
            <person name="Sykes S."/>
            <person name="Wortman J."/>
            <person name="Nusbaum C."/>
            <person name="Birren B."/>
        </authorList>
    </citation>
    <scope>NUCLEOTIDE SEQUENCE [LARGE SCALE GENOMIC DNA]</scope>
    <source>
        <strain evidence="7">ACS-171-V-Col2</strain>
    </source>
</reference>